<organism evidence="1">
    <name type="scientific">uncultured Thermomicrobiales bacterium</name>
    <dbReference type="NCBI Taxonomy" id="1645740"/>
    <lineage>
        <taxon>Bacteria</taxon>
        <taxon>Pseudomonadati</taxon>
        <taxon>Thermomicrobiota</taxon>
        <taxon>Thermomicrobia</taxon>
        <taxon>Thermomicrobiales</taxon>
        <taxon>environmental samples</taxon>
    </lineage>
</organism>
<proteinExistence type="predicted"/>
<evidence type="ECO:0000313" key="1">
    <source>
        <dbReference type="EMBL" id="CAA9565861.1"/>
    </source>
</evidence>
<reference evidence="1" key="1">
    <citation type="submission" date="2020-02" db="EMBL/GenBank/DDBJ databases">
        <authorList>
            <person name="Meier V. D."/>
        </authorList>
    </citation>
    <scope>NUCLEOTIDE SEQUENCE</scope>
    <source>
        <strain evidence="1">AVDCRST_MAG59</strain>
    </source>
</reference>
<accession>A0A6J4V0G1</accession>
<dbReference type="AlphaFoldDB" id="A0A6J4V0G1"/>
<protein>
    <submittedName>
        <fullName evidence="1">Uncharacterized protein</fullName>
    </submittedName>
</protein>
<name>A0A6J4V0G1_9BACT</name>
<sequence>MERRHGSGPRPAGPGWRDELEPVVVTVGRSGCRRSSAEALCRGACAG</sequence>
<dbReference type="EMBL" id="CADCWF010000204">
    <property type="protein sequence ID" value="CAA9565861.1"/>
    <property type="molecule type" value="Genomic_DNA"/>
</dbReference>
<gene>
    <name evidence="1" type="ORF">AVDCRST_MAG59-3026</name>
</gene>